<feature type="domain" description="SLC26A/SulP transporter" evidence="7">
    <location>
        <begin position="50"/>
        <end position="444"/>
    </location>
</feature>
<feature type="transmembrane region" description="Helical" evidence="6">
    <location>
        <begin position="403"/>
        <end position="426"/>
    </location>
</feature>
<feature type="transmembrane region" description="Helical" evidence="6">
    <location>
        <begin position="248"/>
        <end position="271"/>
    </location>
</feature>
<evidence type="ECO:0000256" key="3">
    <source>
        <dbReference type="ARBA" id="ARBA00022989"/>
    </source>
</evidence>
<feature type="transmembrane region" description="Helical" evidence="6">
    <location>
        <begin position="379"/>
        <end position="397"/>
    </location>
</feature>
<accession>A0A1X2HFB1</accession>
<gene>
    <name evidence="8" type="ORF">BCR43DRAFT_456740</name>
</gene>
<keyword evidence="9" id="KW-1185">Reference proteome</keyword>
<dbReference type="EMBL" id="MCGN01000004">
    <property type="protein sequence ID" value="ORY97643.1"/>
    <property type="molecule type" value="Genomic_DNA"/>
</dbReference>
<evidence type="ECO:0000313" key="9">
    <source>
        <dbReference type="Proteomes" id="UP000242180"/>
    </source>
</evidence>
<dbReference type="Proteomes" id="UP000242180">
    <property type="component" value="Unassembled WGS sequence"/>
</dbReference>
<evidence type="ECO:0000313" key="8">
    <source>
        <dbReference type="EMBL" id="ORY97643.1"/>
    </source>
</evidence>
<evidence type="ECO:0000256" key="4">
    <source>
        <dbReference type="ARBA" id="ARBA00023136"/>
    </source>
</evidence>
<comment type="caution">
    <text evidence="8">The sequence shown here is derived from an EMBL/GenBank/DDBJ whole genome shotgun (WGS) entry which is preliminary data.</text>
</comment>
<keyword evidence="2 6" id="KW-0812">Transmembrane</keyword>
<name>A0A1X2HFB1_SYNRA</name>
<dbReference type="AlphaFoldDB" id="A0A1X2HFB1"/>
<proteinExistence type="predicted"/>
<dbReference type="GO" id="GO:0055085">
    <property type="term" value="P:transmembrane transport"/>
    <property type="evidence" value="ECO:0007669"/>
    <property type="project" value="InterPro"/>
</dbReference>
<feature type="transmembrane region" description="Helical" evidence="6">
    <location>
        <begin position="159"/>
        <end position="182"/>
    </location>
</feature>
<feature type="region of interest" description="Disordered" evidence="5">
    <location>
        <begin position="634"/>
        <end position="723"/>
    </location>
</feature>
<dbReference type="Pfam" id="PF00916">
    <property type="entry name" value="Sulfate_transp"/>
    <property type="match status" value="1"/>
</dbReference>
<dbReference type="GO" id="GO:0016020">
    <property type="term" value="C:membrane"/>
    <property type="evidence" value="ECO:0007669"/>
    <property type="project" value="UniProtKB-SubCell"/>
</dbReference>
<dbReference type="InterPro" id="IPR011547">
    <property type="entry name" value="SLC26A/SulP_dom"/>
</dbReference>
<evidence type="ECO:0000256" key="6">
    <source>
        <dbReference type="SAM" id="Phobius"/>
    </source>
</evidence>
<dbReference type="OrthoDB" id="288203at2759"/>
<dbReference type="InParanoid" id="A0A1X2HFB1"/>
<feature type="region of interest" description="Disordered" evidence="5">
    <location>
        <begin position="758"/>
        <end position="788"/>
    </location>
</feature>
<feature type="transmembrane region" description="Helical" evidence="6">
    <location>
        <begin position="49"/>
        <end position="66"/>
    </location>
</feature>
<dbReference type="InterPro" id="IPR001902">
    <property type="entry name" value="SLC26A/SulP_fam"/>
</dbReference>
<feature type="transmembrane region" description="Helical" evidence="6">
    <location>
        <begin position="344"/>
        <end position="367"/>
    </location>
</feature>
<feature type="transmembrane region" description="Helical" evidence="6">
    <location>
        <begin position="133"/>
        <end position="153"/>
    </location>
</feature>
<dbReference type="PANTHER" id="PTHR11814">
    <property type="entry name" value="SULFATE TRANSPORTER"/>
    <property type="match status" value="1"/>
</dbReference>
<keyword evidence="4 6" id="KW-0472">Membrane</keyword>
<evidence type="ECO:0000259" key="7">
    <source>
        <dbReference type="Pfam" id="PF00916"/>
    </source>
</evidence>
<evidence type="ECO:0000256" key="5">
    <source>
        <dbReference type="SAM" id="MobiDB-lite"/>
    </source>
</evidence>
<feature type="transmembrane region" description="Helical" evidence="6">
    <location>
        <begin position="102"/>
        <end position="121"/>
    </location>
</feature>
<keyword evidence="3 6" id="KW-1133">Transmembrane helix</keyword>
<comment type="subcellular location">
    <subcellularLocation>
        <location evidence="1">Membrane</location>
        <topology evidence="1">Multi-pass membrane protein</topology>
    </subcellularLocation>
</comment>
<reference evidence="8 9" key="1">
    <citation type="submission" date="2016-07" db="EMBL/GenBank/DDBJ databases">
        <title>Pervasive Adenine N6-methylation of Active Genes in Fungi.</title>
        <authorList>
            <consortium name="DOE Joint Genome Institute"/>
            <person name="Mondo S.J."/>
            <person name="Dannebaum R.O."/>
            <person name="Kuo R.C."/>
            <person name="Labutti K."/>
            <person name="Haridas S."/>
            <person name="Kuo A."/>
            <person name="Salamov A."/>
            <person name="Ahrendt S.R."/>
            <person name="Lipzen A."/>
            <person name="Sullivan W."/>
            <person name="Andreopoulos W.B."/>
            <person name="Clum A."/>
            <person name="Lindquist E."/>
            <person name="Daum C."/>
            <person name="Ramamoorthy G.K."/>
            <person name="Gryganskyi A."/>
            <person name="Culley D."/>
            <person name="Magnuson J.K."/>
            <person name="James T.Y."/>
            <person name="O'Malley M.A."/>
            <person name="Stajich J.E."/>
            <person name="Spatafora J.W."/>
            <person name="Visel A."/>
            <person name="Grigoriev I.V."/>
        </authorList>
    </citation>
    <scope>NUCLEOTIDE SEQUENCE [LARGE SCALE GENOMIC DNA]</scope>
    <source>
        <strain evidence="8 9">NRRL 2496</strain>
    </source>
</reference>
<dbReference type="STRING" id="13706.A0A1X2HFB1"/>
<feature type="compositionally biased region" description="Acidic residues" evidence="5">
    <location>
        <begin position="660"/>
        <end position="673"/>
    </location>
</feature>
<organism evidence="8 9">
    <name type="scientific">Syncephalastrum racemosum</name>
    <name type="common">Filamentous fungus</name>
    <dbReference type="NCBI Taxonomy" id="13706"/>
    <lineage>
        <taxon>Eukaryota</taxon>
        <taxon>Fungi</taxon>
        <taxon>Fungi incertae sedis</taxon>
        <taxon>Mucoromycota</taxon>
        <taxon>Mucoromycotina</taxon>
        <taxon>Mucoromycetes</taxon>
        <taxon>Mucorales</taxon>
        <taxon>Syncephalastraceae</taxon>
        <taxon>Syncephalastrum</taxon>
    </lineage>
</organism>
<sequence length="788" mass="87021">MPTVYLDNTPPGYKDQLRSAIRSAPRKARSCGADLFPIVRWLPKYNLEWLWSDLICAITIGTVVIPQSMAYAKMAGLPAQYGLYSSFIGVMIYPFIGTSKDISVGTTAISSLMMGQVMASLEKLPQLQSGEWSQHQVAVTMALFSGIIALGVSVLRLGILFNFICQPAIVGFLAGSGLTIVINQMYKVMGIPNIDTTEPPYLVFGKTLAALPQTHVDAAMGLLSLVWLYGFKYGCTYLTKRYPQHRSIFFYINVSRNVAIVVLTTFISWLVNHFGPYEESPFHILGEVPAGFQMMGVPQINTSMVSTLMSYLPSIVVLQVMEHCALATGLGKTSDYQIEVNQEILSIGIANIFGSFFSAYPATGSFCRSAIASKSGARTPFYNFFVGAIVLLSLYVFTPAFQFIPLSSLSAVIVAAVTDLIVGPQVWRRFWRLHPSELLIFAAAFIISLFTRLDISVYVPVGLSIIVQLYRTARPEYAMLGRVDLHDAKGDSQPTYVSFTHPTLAHCVRPIGHGVIAFQPRDNLVFENSLYLFGKLVEEVKNVTRSGQLPPAKKGDRNWSDTHDYAKDPEKPILRAVILDLSGVHQMDYTAAEELRVRAAQLTRFAGQDVHWYIVINDSLAVRKCLLFAGFGSQRPKKKAPGRFSSDLTPSPPPSNGCIDPEDEQEEEDDDLDTKESGEPQKSPGEHVVVIEDVRKKQQQQHARRMDVPAAHPGSMSTDTSSWSQPCIDCNDISGIDDEYPYLFYSMHDAVEAVLSDTHSNTEKSAPTPMSAIGELPNEENDVEKVGQ</sequence>
<dbReference type="NCBIfam" id="TIGR00815">
    <property type="entry name" value="sulP"/>
    <property type="match status" value="1"/>
</dbReference>
<evidence type="ECO:0000256" key="2">
    <source>
        <dbReference type="ARBA" id="ARBA00022692"/>
    </source>
</evidence>
<evidence type="ECO:0000256" key="1">
    <source>
        <dbReference type="ARBA" id="ARBA00004141"/>
    </source>
</evidence>
<dbReference type="OMA" id="CFQPQEN"/>
<feature type="transmembrane region" description="Helical" evidence="6">
    <location>
        <begin position="78"/>
        <end position="96"/>
    </location>
</feature>
<feature type="transmembrane region" description="Helical" evidence="6">
    <location>
        <begin position="438"/>
        <end position="459"/>
    </location>
</feature>
<protein>
    <submittedName>
        <fullName evidence="8">Sulfate transporter family-domain-containing protein</fullName>
    </submittedName>
</protein>